<comment type="caution">
    <text evidence="2">The sequence shown here is derived from an EMBL/GenBank/DDBJ whole genome shotgun (WGS) entry which is preliminary data.</text>
</comment>
<accession>A0AAD5XD09</accession>
<feature type="compositionally biased region" description="Low complexity" evidence="1">
    <location>
        <begin position="23"/>
        <end position="41"/>
    </location>
</feature>
<reference evidence="2" key="1">
    <citation type="submission" date="2020-05" db="EMBL/GenBank/DDBJ databases">
        <title>Phylogenomic resolution of chytrid fungi.</title>
        <authorList>
            <person name="Stajich J.E."/>
            <person name="Amses K."/>
            <person name="Simmons R."/>
            <person name="Seto K."/>
            <person name="Myers J."/>
            <person name="Bonds A."/>
            <person name="Quandt C.A."/>
            <person name="Barry K."/>
            <person name="Liu P."/>
            <person name="Grigoriev I."/>
            <person name="Longcore J.E."/>
            <person name="James T.Y."/>
        </authorList>
    </citation>
    <scope>NUCLEOTIDE SEQUENCE</scope>
    <source>
        <strain evidence="2">JEL0513</strain>
    </source>
</reference>
<organism evidence="2 3">
    <name type="scientific">Physocladia obscura</name>
    <dbReference type="NCBI Taxonomy" id="109957"/>
    <lineage>
        <taxon>Eukaryota</taxon>
        <taxon>Fungi</taxon>
        <taxon>Fungi incertae sedis</taxon>
        <taxon>Chytridiomycota</taxon>
        <taxon>Chytridiomycota incertae sedis</taxon>
        <taxon>Chytridiomycetes</taxon>
        <taxon>Chytridiales</taxon>
        <taxon>Chytriomycetaceae</taxon>
        <taxon>Physocladia</taxon>
    </lineage>
</organism>
<feature type="compositionally biased region" description="Polar residues" evidence="1">
    <location>
        <begin position="43"/>
        <end position="59"/>
    </location>
</feature>
<protein>
    <submittedName>
        <fullName evidence="2">Uncharacterized protein</fullName>
    </submittedName>
</protein>
<evidence type="ECO:0000313" key="3">
    <source>
        <dbReference type="Proteomes" id="UP001211907"/>
    </source>
</evidence>
<feature type="region of interest" description="Disordered" evidence="1">
    <location>
        <begin position="1"/>
        <end position="61"/>
    </location>
</feature>
<evidence type="ECO:0000256" key="1">
    <source>
        <dbReference type="SAM" id="MobiDB-lite"/>
    </source>
</evidence>
<sequence length="285" mass="30259">MQRNNSAHHRENNNRDSGDFSDTQTTHVHTVNTTHATAAVAPSHSQSRPNSALSNSQLPNPALTRRLSREQSFDDQQHYAVPAPTLYATPIKTADFDIVAISPREAAALTRNKSSSSLSLRDAAAAVPLPNNLGNVNNVNSGSVYSPPSGGTGSLQQTQSGPTHVRRPSSNLLPPVPSSPKLVAVGSSSASLHSLGIPIPPATAATTATTAPADHQPATAAMINALHSRFESVLRDLQEKVAAQADLLERMFAYVIKIDKEAESVNDEVALLRQQMSAFTAAKRE</sequence>
<evidence type="ECO:0000313" key="2">
    <source>
        <dbReference type="EMBL" id="KAJ3095523.1"/>
    </source>
</evidence>
<dbReference type="Proteomes" id="UP001211907">
    <property type="component" value="Unassembled WGS sequence"/>
</dbReference>
<gene>
    <name evidence="2" type="ORF">HK100_005799</name>
</gene>
<dbReference type="AlphaFoldDB" id="A0AAD5XD09"/>
<proteinExistence type="predicted"/>
<feature type="region of interest" description="Disordered" evidence="1">
    <location>
        <begin position="129"/>
        <end position="180"/>
    </location>
</feature>
<feature type="compositionally biased region" description="Basic and acidic residues" evidence="1">
    <location>
        <begin position="8"/>
        <end position="18"/>
    </location>
</feature>
<keyword evidence="3" id="KW-1185">Reference proteome</keyword>
<dbReference type="EMBL" id="JADGJH010002695">
    <property type="protein sequence ID" value="KAJ3095523.1"/>
    <property type="molecule type" value="Genomic_DNA"/>
</dbReference>
<name>A0AAD5XD09_9FUNG</name>